<dbReference type="EMBL" id="CP042582">
    <property type="protein sequence ID" value="QEX20914.1"/>
    <property type="molecule type" value="Genomic_DNA"/>
</dbReference>
<proteinExistence type="predicted"/>
<dbReference type="PRINTS" id="PR00081">
    <property type="entry name" value="GDHRDH"/>
</dbReference>
<dbReference type="Pfam" id="PF00106">
    <property type="entry name" value="adh_short"/>
    <property type="match status" value="1"/>
</dbReference>
<dbReference type="OrthoDB" id="9793825at2"/>
<dbReference type="InterPro" id="IPR036291">
    <property type="entry name" value="NAD(P)-bd_dom_sf"/>
</dbReference>
<gene>
    <name evidence="1" type="ORF">FRZ61_08340</name>
</gene>
<dbReference type="InterPro" id="IPR002347">
    <property type="entry name" value="SDR_fam"/>
</dbReference>
<dbReference type="PANTHER" id="PTHR43976:SF9">
    <property type="entry name" value="OXIDOREDUCTASE"/>
    <property type="match status" value="1"/>
</dbReference>
<evidence type="ECO:0000313" key="2">
    <source>
        <dbReference type="Proteomes" id="UP000325797"/>
    </source>
</evidence>
<dbReference type="InterPro" id="IPR051911">
    <property type="entry name" value="SDR_oxidoreductase"/>
</dbReference>
<sequence>MTAKIILVAGAARGLGRMTAQALAQSGHTVYASMGGAGGCSAAQAKQVQAYARDHGVDLRAIELDPGSDASVGRAVGTILNLHGRIDILVHSAGPMAYGPAEAFTPEQFAALYGSHVIAAQRINRAVLPPMRRCGRGLLVWISASGVAGGVPPYLAGYLAAKAGLDALAVQYAGELARWGIETSIVVPGLLFRDPGRFIQTEHPADEARAAEYEAGPYRDFARQIEEGVARRIPSDADPGKVAGAIAGIVDTPFGERPFRLHVDPGDDGGSVAFPVIDRVRSEMLRRLGFADLLNPRITGPEANGK</sequence>
<reference evidence="1 2" key="1">
    <citation type="submission" date="2019-08" db="EMBL/GenBank/DDBJ databases">
        <title>Hyperibacter terrae gen. nov., sp. nov. and Hyperibacter viscosus sp. nov., two new members in the family Rhodospirillaceae isolated from the rhizosphere of Hypericum perforatum.</title>
        <authorList>
            <person name="Noviana Z."/>
        </authorList>
    </citation>
    <scope>NUCLEOTIDE SEQUENCE [LARGE SCALE GENOMIC DNA]</scope>
    <source>
        <strain evidence="1 2">R5959</strain>
    </source>
</reference>
<dbReference type="SUPFAM" id="SSF51735">
    <property type="entry name" value="NAD(P)-binding Rossmann-fold domains"/>
    <property type="match status" value="1"/>
</dbReference>
<keyword evidence="2" id="KW-1185">Reference proteome</keyword>
<organism evidence="1 2">
    <name type="scientific">Hypericibacter adhaerens</name>
    <dbReference type="NCBI Taxonomy" id="2602016"/>
    <lineage>
        <taxon>Bacteria</taxon>
        <taxon>Pseudomonadati</taxon>
        <taxon>Pseudomonadota</taxon>
        <taxon>Alphaproteobacteria</taxon>
        <taxon>Rhodospirillales</taxon>
        <taxon>Dongiaceae</taxon>
        <taxon>Hypericibacter</taxon>
    </lineage>
</organism>
<dbReference type="KEGG" id="hadh:FRZ61_08340"/>
<dbReference type="RefSeq" id="WP_151115116.1">
    <property type="nucleotide sequence ID" value="NZ_CP042582.1"/>
</dbReference>
<evidence type="ECO:0000313" key="1">
    <source>
        <dbReference type="EMBL" id="QEX20914.1"/>
    </source>
</evidence>
<dbReference type="PANTHER" id="PTHR43976">
    <property type="entry name" value="SHORT CHAIN DEHYDROGENASE"/>
    <property type="match status" value="1"/>
</dbReference>
<name>A0A5J6MUR0_9PROT</name>
<accession>A0A5J6MUR0</accession>
<protein>
    <submittedName>
        <fullName evidence="1">Short-chain dehydrogenase/reductase</fullName>
    </submittedName>
</protein>
<dbReference type="AlphaFoldDB" id="A0A5J6MUR0"/>
<dbReference type="Gene3D" id="3.40.50.720">
    <property type="entry name" value="NAD(P)-binding Rossmann-like Domain"/>
    <property type="match status" value="1"/>
</dbReference>
<dbReference type="Proteomes" id="UP000325797">
    <property type="component" value="Chromosome"/>
</dbReference>